<dbReference type="PANTHER" id="PTHR43065">
    <property type="entry name" value="SENSOR HISTIDINE KINASE"/>
    <property type="match status" value="1"/>
</dbReference>
<dbReference type="PROSITE" id="PS50112">
    <property type="entry name" value="PAS"/>
    <property type="match status" value="1"/>
</dbReference>
<evidence type="ECO:0000256" key="1">
    <source>
        <dbReference type="ARBA" id="ARBA00000085"/>
    </source>
</evidence>
<gene>
    <name evidence="13" type="ORF">CUC15_09770</name>
</gene>
<evidence type="ECO:0000256" key="9">
    <source>
        <dbReference type="ARBA" id="ARBA00023012"/>
    </source>
</evidence>
<dbReference type="SMART" id="SM00091">
    <property type="entry name" value="PAS"/>
    <property type="match status" value="1"/>
</dbReference>
<evidence type="ECO:0000259" key="10">
    <source>
        <dbReference type="PROSITE" id="PS50109"/>
    </source>
</evidence>
<dbReference type="FunFam" id="1.10.287.130:FF:000040">
    <property type="entry name" value="PAS domain-containing sensor histidine kinase"/>
    <property type="match status" value="1"/>
</dbReference>
<evidence type="ECO:0000259" key="12">
    <source>
        <dbReference type="PROSITE" id="PS50113"/>
    </source>
</evidence>
<dbReference type="Proteomes" id="UP000253908">
    <property type="component" value="Chromosome"/>
</dbReference>
<dbReference type="GO" id="GO:0030435">
    <property type="term" value="P:sporulation resulting in formation of a cellular spore"/>
    <property type="evidence" value="ECO:0007669"/>
    <property type="project" value="UniProtKB-KW"/>
</dbReference>
<keyword evidence="6 13" id="KW-0418">Kinase</keyword>
<dbReference type="InterPro" id="IPR013655">
    <property type="entry name" value="PAS_fold_3"/>
</dbReference>
<dbReference type="SUPFAM" id="SSF55785">
    <property type="entry name" value="PYP-like sensor domain (PAS domain)"/>
    <property type="match status" value="1"/>
</dbReference>
<dbReference type="InterPro" id="IPR004358">
    <property type="entry name" value="Sig_transdc_His_kin-like_C"/>
</dbReference>
<dbReference type="KEGG" id="ocn:CUC15_09770"/>
<dbReference type="NCBIfam" id="TIGR00229">
    <property type="entry name" value="sensory_box"/>
    <property type="match status" value="1"/>
</dbReference>
<evidence type="ECO:0000256" key="6">
    <source>
        <dbReference type="ARBA" id="ARBA00022777"/>
    </source>
</evidence>
<evidence type="ECO:0000313" key="13">
    <source>
        <dbReference type="EMBL" id="AXI11146.1"/>
    </source>
</evidence>
<dbReference type="Gene3D" id="1.10.287.130">
    <property type="match status" value="1"/>
</dbReference>
<dbReference type="CDD" id="cd00082">
    <property type="entry name" value="HisKA"/>
    <property type="match status" value="1"/>
</dbReference>
<evidence type="ECO:0000256" key="3">
    <source>
        <dbReference type="ARBA" id="ARBA00022553"/>
    </source>
</evidence>
<proteinExistence type="predicted"/>
<dbReference type="SMART" id="SM00387">
    <property type="entry name" value="HATPase_c"/>
    <property type="match status" value="1"/>
</dbReference>
<evidence type="ECO:0000256" key="2">
    <source>
        <dbReference type="ARBA" id="ARBA00012438"/>
    </source>
</evidence>
<keyword evidence="4" id="KW-0808">Transferase</keyword>
<dbReference type="InterPro" id="IPR036097">
    <property type="entry name" value="HisK_dim/P_sf"/>
</dbReference>
<dbReference type="SUPFAM" id="SSF55874">
    <property type="entry name" value="ATPase domain of HSP90 chaperone/DNA topoisomerase II/histidine kinase"/>
    <property type="match status" value="1"/>
</dbReference>
<dbReference type="InterPro" id="IPR003594">
    <property type="entry name" value="HATPase_dom"/>
</dbReference>
<protein>
    <recommendedName>
        <fullName evidence="2">histidine kinase</fullName>
        <ecNumber evidence="2">2.7.13.3</ecNumber>
    </recommendedName>
</protein>
<keyword evidence="5" id="KW-0547">Nucleotide-binding</keyword>
<dbReference type="PROSITE" id="PS50109">
    <property type="entry name" value="HIS_KIN"/>
    <property type="match status" value="1"/>
</dbReference>
<dbReference type="InterPro" id="IPR003661">
    <property type="entry name" value="HisK_dim/P_dom"/>
</dbReference>
<keyword evidence="3" id="KW-0597">Phosphoprotein</keyword>
<dbReference type="SMART" id="SM00388">
    <property type="entry name" value="HisKA"/>
    <property type="match status" value="1"/>
</dbReference>
<dbReference type="CDD" id="cd00130">
    <property type="entry name" value="PAS"/>
    <property type="match status" value="1"/>
</dbReference>
<dbReference type="Pfam" id="PF08447">
    <property type="entry name" value="PAS_3"/>
    <property type="match status" value="1"/>
</dbReference>
<dbReference type="SUPFAM" id="SSF47384">
    <property type="entry name" value="Homodimeric domain of signal transducing histidine kinase"/>
    <property type="match status" value="1"/>
</dbReference>
<evidence type="ECO:0000256" key="5">
    <source>
        <dbReference type="ARBA" id="ARBA00022741"/>
    </source>
</evidence>
<dbReference type="InterPro" id="IPR036890">
    <property type="entry name" value="HATPase_C_sf"/>
</dbReference>
<dbReference type="AlphaFoldDB" id="A0A345PMB6"/>
<evidence type="ECO:0000256" key="7">
    <source>
        <dbReference type="ARBA" id="ARBA00022840"/>
    </source>
</evidence>
<evidence type="ECO:0000256" key="8">
    <source>
        <dbReference type="ARBA" id="ARBA00022969"/>
    </source>
</evidence>
<reference evidence="14" key="1">
    <citation type="submission" date="2017-11" db="EMBL/GenBank/DDBJ databases">
        <authorList>
            <person name="Zhu W."/>
        </authorList>
    </citation>
    <scope>NUCLEOTIDE SEQUENCE [LARGE SCALE GENOMIC DNA]</scope>
    <source>
        <strain evidence="14">160</strain>
    </source>
</reference>
<evidence type="ECO:0000259" key="11">
    <source>
        <dbReference type="PROSITE" id="PS50112"/>
    </source>
</evidence>
<dbReference type="Pfam" id="PF02518">
    <property type="entry name" value="HATPase_c"/>
    <property type="match status" value="1"/>
</dbReference>
<dbReference type="InterPro" id="IPR005467">
    <property type="entry name" value="His_kinase_dom"/>
</dbReference>
<dbReference type="Pfam" id="PF00512">
    <property type="entry name" value="HisKA"/>
    <property type="match status" value="1"/>
</dbReference>
<dbReference type="PRINTS" id="PR00344">
    <property type="entry name" value="BCTRLSENSOR"/>
</dbReference>
<name>A0A345PMB6_9BACI</name>
<dbReference type="EMBL" id="CP024848">
    <property type="protein sequence ID" value="AXI11146.1"/>
    <property type="molecule type" value="Genomic_DNA"/>
</dbReference>
<dbReference type="OrthoDB" id="9815750at2"/>
<dbReference type="GO" id="GO:0005524">
    <property type="term" value="F:ATP binding"/>
    <property type="evidence" value="ECO:0007669"/>
    <property type="project" value="UniProtKB-KW"/>
</dbReference>
<dbReference type="InterPro" id="IPR000700">
    <property type="entry name" value="PAS-assoc_C"/>
</dbReference>
<organism evidence="13 14">
    <name type="scientific">Oceanobacillus zhaokaii</name>
    <dbReference type="NCBI Taxonomy" id="2052660"/>
    <lineage>
        <taxon>Bacteria</taxon>
        <taxon>Bacillati</taxon>
        <taxon>Bacillota</taxon>
        <taxon>Bacilli</taxon>
        <taxon>Bacillales</taxon>
        <taxon>Bacillaceae</taxon>
        <taxon>Oceanobacillus</taxon>
    </lineage>
</organism>
<feature type="domain" description="PAC" evidence="12">
    <location>
        <begin position="69"/>
        <end position="121"/>
    </location>
</feature>
<evidence type="ECO:0000313" key="14">
    <source>
        <dbReference type="Proteomes" id="UP000253908"/>
    </source>
</evidence>
<keyword evidence="7" id="KW-0067">ATP-binding</keyword>
<dbReference type="InterPro" id="IPR035965">
    <property type="entry name" value="PAS-like_dom_sf"/>
</dbReference>
<dbReference type="Gene3D" id="3.30.450.20">
    <property type="entry name" value="PAS domain"/>
    <property type="match status" value="1"/>
</dbReference>
<feature type="domain" description="Histidine kinase" evidence="10">
    <location>
        <begin position="134"/>
        <end position="334"/>
    </location>
</feature>
<accession>A0A345PMB6</accession>
<keyword evidence="8" id="KW-0749">Sporulation</keyword>
<dbReference type="InterPro" id="IPR000014">
    <property type="entry name" value="PAS"/>
</dbReference>
<dbReference type="PROSITE" id="PS50113">
    <property type="entry name" value="PAC"/>
    <property type="match status" value="1"/>
</dbReference>
<dbReference type="EC" id="2.7.13.3" evidence="2"/>
<feature type="domain" description="PAS" evidence="11">
    <location>
        <begin position="1"/>
        <end position="68"/>
    </location>
</feature>
<dbReference type="PANTHER" id="PTHR43065:SF10">
    <property type="entry name" value="PEROXIDE STRESS-ACTIVATED HISTIDINE KINASE MAK3"/>
    <property type="match status" value="1"/>
</dbReference>
<evidence type="ECO:0000256" key="4">
    <source>
        <dbReference type="ARBA" id="ARBA00022679"/>
    </source>
</evidence>
<dbReference type="GO" id="GO:0000155">
    <property type="term" value="F:phosphorelay sensor kinase activity"/>
    <property type="evidence" value="ECO:0007669"/>
    <property type="project" value="InterPro"/>
</dbReference>
<comment type="catalytic activity">
    <reaction evidence="1">
        <text>ATP + protein L-histidine = ADP + protein N-phospho-L-histidine.</text>
        <dbReference type="EC" id="2.7.13.3"/>
    </reaction>
</comment>
<keyword evidence="14" id="KW-1185">Reference proteome</keyword>
<dbReference type="Gene3D" id="3.30.565.10">
    <property type="entry name" value="Histidine kinase-like ATPase, C-terminal domain"/>
    <property type="match status" value="1"/>
</dbReference>
<sequence>MFNWIESNRDEIITIWNLEGKMLFISDAIERLIGISKSELIGSSWYDRMYPEDADYLSHHLKRNINQIQKFIINLLHKNGGYITTECTIQKLTDNTSGISYYIGLLKDVSAQRQVEELMIRSEKMSVAGQLAAGIAHEIRNPLTSIKGFLQLLQAGVHKDEYYSIMLDEIEKMEKITSELLFLSKPVTNDRNIESVNSMIEDIVSLLQPHARMKNIEIGIEGKISDYILCDRTQVKQVLINIVKNAVEAMDGPGEITISAESKDTNVVILIKDEGPGIPDDILEKLGEPFFTTKKNGTGLGLLITKQILERHNASLTILKNNDRGSTFKLSFPK</sequence>
<keyword evidence="9" id="KW-0902">Two-component regulatory system</keyword>